<gene>
    <name evidence="1" type="ORF">VFPBJ_08971</name>
</gene>
<accession>A0A179GGV4</accession>
<organism evidence="1 2">
    <name type="scientific">Purpureocillium lilacinum</name>
    <name type="common">Paecilomyces lilacinus</name>
    <dbReference type="NCBI Taxonomy" id="33203"/>
    <lineage>
        <taxon>Eukaryota</taxon>
        <taxon>Fungi</taxon>
        <taxon>Dikarya</taxon>
        <taxon>Ascomycota</taxon>
        <taxon>Pezizomycotina</taxon>
        <taxon>Sordariomycetes</taxon>
        <taxon>Hypocreomycetidae</taxon>
        <taxon>Hypocreales</taxon>
        <taxon>Ophiocordycipitaceae</taxon>
        <taxon>Purpureocillium</taxon>
    </lineage>
</organism>
<name>A0A179GGV4_PURLI</name>
<dbReference type="AlphaFoldDB" id="A0A179GGV4"/>
<evidence type="ECO:0000313" key="1">
    <source>
        <dbReference type="EMBL" id="OAQ76611.1"/>
    </source>
</evidence>
<sequence length="201" mass="20915">MPVVSRARECLPSQPSGFVFARRSSMEKRTSMPFSKRDSGSAFMSQYHSPSWRGASGFVTGMDSGSGSSETALEPVPFTAGLAFDAALSALSFLTWSLGAESTSGFLSGLLCALLLGFALPTGGLDEGSVAADEATAAEAAAAWRVDRRLGGGLAASEARLRAGISAKYADLLFGLSAEAIPMRGHGQLLKEMVQARVERG</sequence>
<protein>
    <submittedName>
        <fullName evidence="1">Uncharacterized protein</fullName>
    </submittedName>
</protein>
<reference evidence="1 2" key="1">
    <citation type="submission" date="2016-01" db="EMBL/GenBank/DDBJ databases">
        <title>Biosynthesis of antibiotic leucinostatins and their inhibition on Phytophthora in bio-control Purpureocillium lilacinum.</title>
        <authorList>
            <person name="Wang G."/>
            <person name="Liu Z."/>
            <person name="Lin R."/>
            <person name="Li E."/>
            <person name="Mao Z."/>
            <person name="Ling J."/>
            <person name="Yin W."/>
            <person name="Xie B."/>
        </authorList>
    </citation>
    <scope>NUCLEOTIDE SEQUENCE [LARGE SCALE GENOMIC DNA]</scope>
    <source>
        <strain evidence="1">PLBJ-1</strain>
    </source>
</reference>
<proteinExistence type="predicted"/>
<evidence type="ECO:0000313" key="2">
    <source>
        <dbReference type="Proteomes" id="UP000078240"/>
    </source>
</evidence>
<comment type="caution">
    <text evidence="1">The sequence shown here is derived from an EMBL/GenBank/DDBJ whole genome shotgun (WGS) entry which is preliminary data.</text>
</comment>
<dbReference type="Proteomes" id="UP000078240">
    <property type="component" value="Unassembled WGS sequence"/>
</dbReference>
<dbReference type="EMBL" id="LSBH01000007">
    <property type="protein sequence ID" value="OAQ76611.1"/>
    <property type="molecule type" value="Genomic_DNA"/>
</dbReference>